<evidence type="ECO:0000313" key="2">
    <source>
        <dbReference type="Proteomes" id="UP000295110"/>
    </source>
</evidence>
<evidence type="ECO:0000313" key="1">
    <source>
        <dbReference type="EMBL" id="TCU84663.1"/>
    </source>
</evidence>
<comment type="caution">
    <text evidence="1">The sequence shown here is derived from an EMBL/GenBank/DDBJ whole genome shotgun (WGS) entry which is preliminary data.</text>
</comment>
<reference evidence="1 2" key="1">
    <citation type="submission" date="2019-03" db="EMBL/GenBank/DDBJ databases">
        <title>Genomic Encyclopedia of Type Strains, Phase IV (KMG-IV): sequencing the most valuable type-strain genomes for metagenomic binning, comparative biology and taxonomic classification.</title>
        <authorList>
            <person name="Goeker M."/>
        </authorList>
    </citation>
    <scope>NUCLEOTIDE SEQUENCE [LARGE SCALE GENOMIC DNA]</scope>
    <source>
        <strain evidence="1 2">DSM 654</strain>
    </source>
</reference>
<accession>A0A4R3UAT6</accession>
<proteinExistence type="predicted"/>
<organism evidence="1 2">
    <name type="scientific">Roseateles saccharophilus</name>
    <name type="common">Pseudomonas saccharophila</name>
    <dbReference type="NCBI Taxonomy" id="304"/>
    <lineage>
        <taxon>Bacteria</taxon>
        <taxon>Pseudomonadati</taxon>
        <taxon>Pseudomonadota</taxon>
        <taxon>Betaproteobacteria</taxon>
        <taxon>Burkholderiales</taxon>
        <taxon>Sphaerotilaceae</taxon>
        <taxon>Roseateles</taxon>
    </lineage>
</organism>
<name>A0A4R3UAT6_ROSSA</name>
<dbReference type="EMBL" id="SMBU01000052">
    <property type="protein sequence ID" value="TCU84663.1"/>
    <property type="molecule type" value="Genomic_DNA"/>
</dbReference>
<sequence>MVKPNADMSRGSLWHRWDPHIHAPGTAMNDQFSGADPWPEFFDKVDQQDSPIRALGITDYFLIDTYEKACAAKAQGSLPAVALLFPNVEIRLSIGTSSSSAINAHLLFSPDDVDHLDRIRRLMASFKFRYAKDEFRCERSELIRLGRAHDSSIVDDTKALTAGVNQFKIDFEDLRETWETNDWFRANCLVAVAVGERDGTSGLRDETGSFAAVRTNIEAFAHIIFSASPKQISFYLGQGPASVDDLNTKWGGVKPCLHGSDAHAHSTVGKPALDRLCWLKGALTFETLRQACMNPEGRVFIGKEPPRGALPRETLIYPG</sequence>
<dbReference type="AlphaFoldDB" id="A0A4R3UAT6"/>
<protein>
    <submittedName>
        <fullName evidence="1">Uncharacterized protein</fullName>
    </submittedName>
</protein>
<gene>
    <name evidence="1" type="ORF">EV671_105216</name>
</gene>
<keyword evidence="2" id="KW-1185">Reference proteome</keyword>
<dbReference type="Proteomes" id="UP000295110">
    <property type="component" value="Unassembled WGS sequence"/>
</dbReference>